<evidence type="ECO:0000256" key="1">
    <source>
        <dbReference type="ARBA" id="ARBA00009903"/>
    </source>
</evidence>
<dbReference type="PANTHER" id="PTHR45637">
    <property type="entry name" value="FLIPPASE KINASE 1-RELATED"/>
    <property type="match status" value="1"/>
</dbReference>
<evidence type="ECO:0000313" key="14">
    <source>
        <dbReference type="RefSeq" id="XP_039130053.1"/>
    </source>
</evidence>
<dbReference type="GO" id="GO:0004674">
    <property type="term" value="F:protein serine/threonine kinase activity"/>
    <property type="evidence" value="ECO:0007669"/>
    <property type="project" value="UniProtKB-KW"/>
</dbReference>
<dbReference type="PROSITE" id="PS00108">
    <property type="entry name" value="PROTEIN_KINASE_ST"/>
    <property type="match status" value="1"/>
</dbReference>
<comment type="similarity">
    <text evidence="1">Belongs to the protein kinase superfamily. AGC Ser/Thr protein kinase family.</text>
</comment>
<evidence type="ECO:0000256" key="4">
    <source>
        <dbReference type="ARBA" id="ARBA00022679"/>
    </source>
</evidence>
<dbReference type="GeneID" id="120266483"/>
<evidence type="ECO:0000256" key="8">
    <source>
        <dbReference type="ARBA" id="ARBA00047899"/>
    </source>
</evidence>
<feature type="binding site" evidence="10">
    <location>
        <position position="44"/>
    </location>
    <ligand>
        <name>ATP</name>
        <dbReference type="ChEBI" id="CHEBI:30616"/>
    </ligand>
</feature>
<organism evidence="13 14">
    <name type="scientific">Dioscorea cayennensis subsp. rotundata</name>
    <name type="common">White Guinea yam</name>
    <name type="synonym">Dioscorea rotundata</name>
    <dbReference type="NCBI Taxonomy" id="55577"/>
    <lineage>
        <taxon>Eukaryota</taxon>
        <taxon>Viridiplantae</taxon>
        <taxon>Streptophyta</taxon>
        <taxon>Embryophyta</taxon>
        <taxon>Tracheophyta</taxon>
        <taxon>Spermatophyta</taxon>
        <taxon>Magnoliopsida</taxon>
        <taxon>Liliopsida</taxon>
        <taxon>Dioscoreales</taxon>
        <taxon>Dioscoreaceae</taxon>
        <taxon>Dioscorea</taxon>
    </lineage>
</organism>
<keyword evidence="6" id="KW-0418">Kinase</keyword>
<reference evidence="14" key="1">
    <citation type="submission" date="2025-08" db="UniProtKB">
        <authorList>
            <consortium name="RefSeq"/>
        </authorList>
    </citation>
    <scope>IDENTIFICATION</scope>
</reference>
<dbReference type="InterPro" id="IPR000719">
    <property type="entry name" value="Prot_kinase_dom"/>
</dbReference>
<dbReference type="RefSeq" id="XP_039130053.1">
    <property type="nucleotide sequence ID" value="XM_039274119.1"/>
</dbReference>
<dbReference type="Gene3D" id="3.30.200.20">
    <property type="entry name" value="Phosphorylase Kinase, domain 1"/>
    <property type="match status" value="1"/>
</dbReference>
<evidence type="ECO:0000256" key="7">
    <source>
        <dbReference type="ARBA" id="ARBA00022840"/>
    </source>
</evidence>
<accession>A0AB40BUX7</accession>
<dbReference type="SUPFAM" id="SSF56112">
    <property type="entry name" value="Protein kinase-like (PK-like)"/>
    <property type="match status" value="1"/>
</dbReference>
<feature type="domain" description="Protein kinase" evidence="12">
    <location>
        <begin position="17"/>
        <end position="326"/>
    </location>
</feature>
<evidence type="ECO:0000259" key="12">
    <source>
        <dbReference type="PROSITE" id="PS50011"/>
    </source>
</evidence>
<dbReference type="PROSITE" id="PS50011">
    <property type="entry name" value="PROTEIN_KINASE_DOM"/>
    <property type="match status" value="1"/>
</dbReference>
<dbReference type="InterPro" id="IPR017441">
    <property type="entry name" value="Protein_kinase_ATP_BS"/>
</dbReference>
<evidence type="ECO:0000256" key="2">
    <source>
        <dbReference type="ARBA" id="ARBA00012513"/>
    </source>
</evidence>
<keyword evidence="5 10" id="KW-0547">Nucleotide-binding</keyword>
<proteinExistence type="inferred from homology"/>
<dbReference type="Gene3D" id="1.10.510.10">
    <property type="entry name" value="Transferase(Phosphotransferase) domain 1"/>
    <property type="match status" value="2"/>
</dbReference>
<dbReference type="EC" id="2.7.11.1" evidence="2"/>
<dbReference type="InterPro" id="IPR011009">
    <property type="entry name" value="Kinase-like_dom_sf"/>
</dbReference>
<evidence type="ECO:0000256" key="5">
    <source>
        <dbReference type="ARBA" id="ARBA00022741"/>
    </source>
</evidence>
<keyword evidence="4" id="KW-0808">Transferase</keyword>
<keyword evidence="7 10" id="KW-0067">ATP-binding</keyword>
<keyword evidence="3 11" id="KW-0723">Serine/threonine-protein kinase</keyword>
<protein>
    <recommendedName>
        <fullName evidence="2">non-specific serine/threonine protein kinase</fullName>
        <ecNumber evidence="2">2.7.11.1</ecNumber>
    </recommendedName>
</protein>
<comment type="catalytic activity">
    <reaction evidence="8">
        <text>L-threonyl-[protein] + ATP = O-phospho-L-threonyl-[protein] + ADP + H(+)</text>
        <dbReference type="Rhea" id="RHEA:46608"/>
        <dbReference type="Rhea" id="RHEA-COMP:11060"/>
        <dbReference type="Rhea" id="RHEA-COMP:11605"/>
        <dbReference type="ChEBI" id="CHEBI:15378"/>
        <dbReference type="ChEBI" id="CHEBI:30013"/>
        <dbReference type="ChEBI" id="CHEBI:30616"/>
        <dbReference type="ChEBI" id="CHEBI:61977"/>
        <dbReference type="ChEBI" id="CHEBI:456216"/>
        <dbReference type="EC" id="2.7.11.1"/>
    </reaction>
</comment>
<evidence type="ECO:0000256" key="6">
    <source>
        <dbReference type="ARBA" id="ARBA00022777"/>
    </source>
</evidence>
<sequence>MADGEEPKQKDLHFDNLRAIRVLGRGAMGTVFLTDDASQPFALKVFDKKSSTSRRPDAERRARWELTVLSRLHHPLLPTLLASIETPDFIAWAIPFYPGGDLNALRHSLPDRSLSTAALRFYLSELVSALAHLHSLNIAYRDLKPENVLLRADGHIVLSDFDLSRQLSPAPLQHFVEHLPDLRSTHAPRHRRHLTRIWFPAGAGVKKTRSARVSPARAGERANSFVGTEEYVAPEIVRAEGHDFAVDWWALGILAYEMAYGRTPFKGRNRKETFKNVLVRDPQFPGGSSRRRRTELEDLIARLLEKDPARRLGAGGDGEVRAHPFFKGVQWDLVTAVSRPPYLFEDETEAVTGLGGDRTAVGTFDIRDYFTKVRQETVTVQSVSLDEF</sequence>
<comment type="catalytic activity">
    <reaction evidence="9">
        <text>L-seryl-[protein] + ATP = O-phospho-L-seryl-[protein] + ADP + H(+)</text>
        <dbReference type="Rhea" id="RHEA:17989"/>
        <dbReference type="Rhea" id="RHEA-COMP:9863"/>
        <dbReference type="Rhea" id="RHEA-COMP:11604"/>
        <dbReference type="ChEBI" id="CHEBI:15378"/>
        <dbReference type="ChEBI" id="CHEBI:29999"/>
        <dbReference type="ChEBI" id="CHEBI:30616"/>
        <dbReference type="ChEBI" id="CHEBI:83421"/>
        <dbReference type="ChEBI" id="CHEBI:456216"/>
        <dbReference type="EC" id="2.7.11.1"/>
    </reaction>
</comment>
<dbReference type="SMART" id="SM00220">
    <property type="entry name" value="S_TKc"/>
    <property type="match status" value="1"/>
</dbReference>
<evidence type="ECO:0000256" key="3">
    <source>
        <dbReference type="ARBA" id="ARBA00022527"/>
    </source>
</evidence>
<dbReference type="GO" id="GO:0005524">
    <property type="term" value="F:ATP binding"/>
    <property type="evidence" value="ECO:0007669"/>
    <property type="project" value="UniProtKB-UniRule"/>
</dbReference>
<dbReference type="Proteomes" id="UP001515500">
    <property type="component" value="Chromosome 8"/>
</dbReference>
<keyword evidence="13" id="KW-1185">Reference proteome</keyword>
<dbReference type="FunFam" id="1.10.510.10:FF:000294">
    <property type="entry name" value="Serine/threonine-protein kinase OXI1"/>
    <property type="match status" value="1"/>
</dbReference>
<evidence type="ECO:0000256" key="10">
    <source>
        <dbReference type="PROSITE-ProRule" id="PRU10141"/>
    </source>
</evidence>
<evidence type="ECO:0000256" key="9">
    <source>
        <dbReference type="ARBA" id="ARBA00048679"/>
    </source>
</evidence>
<dbReference type="PROSITE" id="PS00107">
    <property type="entry name" value="PROTEIN_KINASE_ATP"/>
    <property type="match status" value="1"/>
</dbReference>
<dbReference type="FunFam" id="1.10.510.10:FF:000312">
    <property type="entry name" value="Serine/threonine-protein kinase OXI1"/>
    <property type="match status" value="1"/>
</dbReference>
<gene>
    <name evidence="14" type="primary">LOC120266483</name>
</gene>
<evidence type="ECO:0000256" key="11">
    <source>
        <dbReference type="RuleBase" id="RU000304"/>
    </source>
</evidence>
<name>A0AB40BUX7_DIOCR</name>
<evidence type="ECO:0000313" key="13">
    <source>
        <dbReference type="Proteomes" id="UP001515500"/>
    </source>
</evidence>
<dbReference type="AlphaFoldDB" id="A0AB40BUX7"/>
<dbReference type="InterPro" id="IPR008271">
    <property type="entry name" value="Ser/Thr_kinase_AS"/>
</dbReference>
<dbReference type="Pfam" id="PF00069">
    <property type="entry name" value="Pkinase"/>
    <property type="match status" value="2"/>
</dbReference>